<evidence type="ECO:0000313" key="2">
    <source>
        <dbReference type="EMBL" id="EGK02091.1"/>
    </source>
</evidence>
<comment type="caution">
    <text evidence="2">The sequence shown here is derived from an EMBL/GenBank/DDBJ whole genome shotgun (WGS) entry which is preliminary data.</text>
</comment>
<evidence type="ECO:0000313" key="3">
    <source>
        <dbReference type="Proteomes" id="UP000004913"/>
    </source>
</evidence>
<evidence type="ECO:0000256" key="1">
    <source>
        <dbReference type="SAM" id="Phobius"/>
    </source>
</evidence>
<sequence length="44" mass="5149">MNSKKRIDIKKLRKVIKRINLVKSTPVWLGFLIIVIIIGLIETF</sequence>
<protein>
    <submittedName>
        <fullName evidence="2">Uncharacterized protein</fullName>
    </submittedName>
</protein>
<dbReference type="EMBL" id="ADLV01000019">
    <property type="protein sequence ID" value="EGK02091.1"/>
    <property type="molecule type" value="Genomic_DNA"/>
</dbReference>
<dbReference type="Proteomes" id="UP000004913">
    <property type="component" value="Unassembled WGS sequence"/>
</dbReference>
<keyword evidence="1" id="KW-0812">Transmembrane</keyword>
<dbReference type="HOGENOM" id="CLU_3215470_0_0_10"/>
<accession>F5IXA8</accession>
<name>F5IXA8_9BACT</name>
<feature type="transmembrane region" description="Helical" evidence="1">
    <location>
        <begin position="21"/>
        <end position="41"/>
    </location>
</feature>
<reference evidence="2 3" key="1">
    <citation type="submission" date="2011-04" db="EMBL/GenBank/DDBJ databases">
        <title>The Genome Sequence of Dysgonomonas gadei ATCC BAA-286.</title>
        <authorList>
            <consortium name="The Broad Institute Genome Sequencing Platform"/>
            <person name="Earl A."/>
            <person name="Ward D."/>
            <person name="Feldgarden M."/>
            <person name="Gevers D."/>
            <person name="Pudlo N."/>
            <person name="Martens E."/>
            <person name="Allen-Vercoe E."/>
            <person name="Young S.K."/>
            <person name="Zeng Q."/>
            <person name="Gargeya S."/>
            <person name="Fitzgerald M."/>
            <person name="Haas B."/>
            <person name="Abouelleil A."/>
            <person name="Alvarado L."/>
            <person name="Arachchi H.M."/>
            <person name="Berlin A."/>
            <person name="Brown A."/>
            <person name="Chapman S.B."/>
            <person name="Chen Z."/>
            <person name="Dunbar C."/>
            <person name="Freedman E."/>
            <person name="Gearin G."/>
            <person name="Gellesch M."/>
            <person name="Goldberg J."/>
            <person name="Griggs A."/>
            <person name="Gujja S."/>
            <person name="Heiman D."/>
            <person name="Howarth C."/>
            <person name="Larson L."/>
            <person name="Lui A."/>
            <person name="MacDonald P.J.P."/>
            <person name="Mehta T."/>
            <person name="Montmayeur A."/>
            <person name="Murphy C."/>
            <person name="Neiman D."/>
            <person name="Pearson M."/>
            <person name="Priest M."/>
            <person name="Roberts A."/>
            <person name="Saif S."/>
            <person name="Shea T."/>
            <person name="Shenoy N."/>
            <person name="Sisk P."/>
            <person name="Stolte C."/>
            <person name="Sykes S."/>
            <person name="Yandava C."/>
            <person name="Wortman J."/>
            <person name="Nusbaum C."/>
            <person name="Birren B."/>
        </authorList>
    </citation>
    <scope>NUCLEOTIDE SEQUENCE [LARGE SCALE GENOMIC DNA]</scope>
    <source>
        <strain evidence="2 3">ATCC BAA-286</strain>
    </source>
</reference>
<proteinExistence type="predicted"/>
<keyword evidence="3" id="KW-1185">Reference proteome</keyword>
<gene>
    <name evidence="2" type="ORF">HMPREF9455_01725</name>
</gene>
<dbReference type="STRING" id="742766.HMPREF9455_01725"/>
<keyword evidence="1" id="KW-0472">Membrane</keyword>
<dbReference type="AlphaFoldDB" id="F5IXA8"/>
<organism evidence="2 3">
    <name type="scientific">Dysgonomonas gadei ATCC BAA-286</name>
    <dbReference type="NCBI Taxonomy" id="742766"/>
    <lineage>
        <taxon>Bacteria</taxon>
        <taxon>Pseudomonadati</taxon>
        <taxon>Bacteroidota</taxon>
        <taxon>Bacteroidia</taxon>
        <taxon>Bacteroidales</taxon>
        <taxon>Dysgonomonadaceae</taxon>
        <taxon>Dysgonomonas</taxon>
    </lineage>
</organism>
<keyword evidence="1" id="KW-1133">Transmembrane helix</keyword>